<dbReference type="EMBL" id="NJHN03000077">
    <property type="protein sequence ID" value="KAH9417307.1"/>
    <property type="molecule type" value="Genomic_DNA"/>
</dbReference>
<accession>A0ABQ8J3Z1</accession>
<evidence type="ECO:0000259" key="6">
    <source>
        <dbReference type="PROSITE" id="PS50600"/>
    </source>
</evidence>
<feature type="region of interest" description="Disordered" evidence="5">
    <location>
        <begin position="220"/>
        <end position="244"/>
    </location>
</feature>
<evidence type="ECO:0000256" key="2">
    <source>
        <dbReference type="ARBA" id="ARBA00022670"/>
    </source>
</evidence>
<evidence type="ECO:0000256" key="1">
    <source>
        <dbReference type="ARBA" id="ARBA00005234"/>
    </source>
</evidence>
<keyword evidence="3" id="KW-0378">Hydrolase</keyword>
<feature type="compositionally biased region" description="Low complexity" evidence="5">
    <location>
        <begin position="220"/>
        <end position="239"/>
    </location>
</feature>
<reference evidence="7 8" key="1">
    <citation type="journal article" date="2018" name="J. Allergy Clin. Immunol.">
        <title>High-quality assembly of Dermatophagoides pteronyssinus genome and transcriptome reveals a wide range of novel allergens.</title>
        <authorList>
            <person name="Liu X.Y."/>
            <person name="Yang K.Y."/>
            <person name="Wang M.Q."/>
            <person name="Kwok J.S."/>
            <person name="Zeng X."/>
            <person name="Yang Z."/>
            <person name="Xiao X.J."/>
            <person name="Lau C.P."/>
            <person name="Li Y."/>
            <person name="Huang Z.M."/>
            <person name="Ba J.G."/>
            <person name="Yim A.K."/>
            <person name="Ouyang C.Y."/>
            <person name="Ngai S.M."/>
            <person name="Chan T.F."/>
            <person name="Leung E.L."/>
            <person name="Liu L."/>
            <person name="Liu Z.G."/>
            <person name="Tsui S.K."/>
        </authorList>
    </citation>
    <scope>NUCLEOTIDE SEQUENCE [LARGE SCALE GENOMIC DNA]</scope>
    <source>
        <strain evidence="7">Derp</strain>
    </source>
</reference>
<comment type="similarity">
    <text evidence="1">Belongs to the peptidase C48 family.</text>
</comment>
<gene>
    <name evidence="7" type="primary">SENP1</name>
    <name evidence="7" type="ORF">DERP_007304</name>
</gene>
<evidence type="ECO:0000313" key="7">
    <source>
        <dbReference type="EMBL" id="KAH9417307.1"/>
    </source>
</evidence>
<evidence type="ECO:0000256" key="5">
    <source>
        <dbReference type="SAM" id="MobiDB-lite"/>
    </source>
</evidence>
<evidence type="ECO:0000256" key="3">
    <source>
        <dbReference type="ARBA" id="ARBA00022801"/>
    </source>
</evidence>
<keyword evidence="4" id="KW-0788">Thiol protease</keyword>
<dbReference type="InterPro" id="IPR003653">
    <property type="entry name" value="Peptidase_C48_C"/>
</dbReference>
<dbReference type="Proteomes" id="UP000887458">
    <property type="component" value="Unassembled WGS sequence"/>
</dbReference>
<dbReference type="Pfam" id="PF02902">
    <property type="entry name" value="Peptidase_C48"/>
    <property type="match status" value="1"/>
</dbReference>
<proteinExistence type="inferred from homology"/>
<keyword evidence="8" id="KW-1185">Reference proteome</keyword>
<comment type="caution">
    <text evidence="7">The sequence shown here is derived from an EMBL/GenBank/DDBJ whole genome shotgun (WGS) entry which is preliminary data.</text>
</comment>
<sequence>MAGYSFETSAVNNNHHHNQNTPNNHQKASRFTTASSSTSLLNRFGHLKFDRYSTPKSSLSLSSSSIQNNKIIKNKNRSKMNSFQNNEREKFKKLLMEHVNVSNRKIFQQQQQRNESAINSSSILMQKSIPLSSNNKILDHHHQQHRTNSYSLLNMVQSKCFTTSLASNYHQNDSMRKNSLTNNSTSRLNLIQDYWQLPEKSNDFKSSVENKISLVYSKNTISPSSQSSSTNLSKSFSFSNKEKSNIDDDDKLNITDIKIYEKLNSVKILKNNRESITTKIKSMFEPFISYNFYLKFKRYIPYIQRDHQISKQIEELGVGEEEETTTKTTIVPLTEEIEDEIDEILQNSNQLLVSAYSINIHTKDIMTLDGCNWLNDAVIEFYLNLIVTRSQMNDKKNCNRKKLYPTVYAFSTYFFTRLSNGSGPGRWSNKLDFFSYDILLIPIHHSNHWRLAVVDNEQHSIEYYDSLGNEFRYCIDLIFNFLQNESIKKKNMELDIEKWRLQYKIPNIPKQQNYYDCGVFVCKYAEYISRRASLTFTQEHIPAFRKLMMYEIIHQKLIARYVSGAENESRSNDKESNCCGRRRPRCCYDY</sequence>
<organism evidence="7 8">
    <name type="scientific">Dermatophagoides pteronyssinus</name>
    <name type="common">European house dust mite</name>
    <dbReference type="NCBI Taxonomy" id="6956"/>
    <lineage>
        <taxon>Eukaryota</taxon>
        <taxon>Metazoa</taxon>
        <taxon>Ecdysozoa</taxon>
        <taxon>Arthropoda</taxon>
        <taxon>Chelicerata</taxon>
        <taxon>Arachnida</taxon>
        <taxon>Acari</taxon>
        <taxon>Acariformes</taxon>
        <taxon>Sarcoptiformes</taxon>
        <taxon>Astigmata</taxon>
        <taxon>Psoroptidia</taxon>
        <taxon>Analgoidea</taxon>
        <taxon>Pyroglyphidae</taxon>
        <taxon>Dermatophagoidinae</taxon>
        <taxon>Dermatophagoides</taxon>
    </lineage>
</organism>
<dbReference type="PROSITE" id="PS50600">
    <property type="entry name" value="ULP_PROTEASE"/>
    <property type="match status" value="1"/>
</dbReference>
<name>A0ABQ8J3Z1_DERPT</name>
<feature type="domain" description="Ubiquitin-like protease family profile" evidence="6">
    <location>
        <begin position="358"/>
        <end position="528"/>
    </location>
</feature>
<dbReference type="SUPFAM" id="SSF54001">
    <property type="entry name" value="Cysteine proteinases"/>
    <property type="match status" value="1"/>
</dbReference>
<dbReference type="Gene3D" id="3.40.395.10">
    <property type="entry name" value="Adenoviral Proteinase, Chain A"/>
    <property type="match status" value="1"/>
</dbReference>
<dbReference type="InterPro" id="IPR038765">
    <property type="entry name" value="Papain-like_cys_pep_sf"/>
</dbReference>
<dbReference type="PANTHER" id="PTHR12606">
    <property type="entry name" value="SENTRIN/SUMO-SPECIFIC PROTEASE"/>
    <property type="match status" value="1"/>
</dbReference>
<feature type="region of interest" description="Disordered" evidence="5">
    <location>
        <begin position="1"/>
        <end position="34"/>
    </location>
</feature>
<evidence type="ECO:0000256" key="4">
    <source>
        <dbReference type="ARBA" id="ARBA00022807"/>
    </source>
</evidence>
<keyword evidence="2" id="KW-0645">Protease</keyword>
<feature type="compositionally biased region" description="Polar residues" evidence="5">
    <location>
        <begin position="1"/>
        <end position="11"/>
    </location>
</feature>
<evidence type="ECO:0000313" key="8">
    <source>
        <dbReference type="Proteomes" id="UP000887458"/>
    </source>
</evidence>
<dbReference type="PANTHER" id="PTHR12606:SF141">
    <property type="entry name" value="GH15225P-RELATED"/>
    <property type="match status" value="1"/>
</dbReference>
<protein>
    <submittedName>
        <fullName evidence="7">SUMO1 sentrin specific peptidase 1</fullName>
    </submittedName>
</protein>
<reference evidence="7 8" key="2">
    <citation type="journal article" date="2022" name="Mol. Biol. Evol.">
        <title>Comparative Genomics Reveals Insights into the Divergent Evolution of Astigmatic Mites and Household Pest Adaptations.</title>
        <authorList>
            <person name="Xiong Q."/>
            <person name="Wan A.T."/>
            <person name="Liu X."/>
            <person name="Fung C.S."/>
            <person name="Xiao X."/>
            <person name="Malainual N."/>
            <person name="Hou J."/>
            <person name="Wang L."/>
            <person name="Wang M."/>
            <person name="Yang K.Y."/>
            <person name="Cui Y."/>
            <person name="Leung E.L."/>
            <person name="Nong W."/>
            <person name="Shin S.K."/>
            <person name="Au S.W."/>
            <person name="Jeong K.Y."/>
            <person name="Chew F.T."/>
            <person name="Hui J.H."/>
            <person name="Leung T.F."/>
            <person name="Tungtrongchitr A."/>
            <person name="Zhong N."/>
            <person name="Liu Z."/>
            <person name="Tsui S.K."/>
        </authorList>
    </citation>
    <scope>NUCLEOTIDE SEQUENCE [LARGE SCALE GENOMIC DNA]</scope>
    <source>
        <strain evidence="7">Derp</strain>
    </source>
</reference>